<evidence type="ECO:0000256" key="2">
    <source>
        <dbReference type="ARBA" id="ARBA00010790"/>
    </source>
</evidence>
<feature type="active site" description="Proton acceptor" evidence="8">
    <location>
        <position position="569"/>
    </location>
</feature>
<evidence type="ECO:0000256" key="7">
    <source>
        <dbReference type="ARBA" id="ARBA00023180"/>
    </source>
</evidence>
<dbReference type="PROSITE" id="PS00624">
    <property type="entry name" value="GMC_OXRED_2"/>
    <property type="match status" value="1"/>
</dbReference>
<keyword evidence="3" id="KW-0285">Flavoprotein</keyword>
<gene>
    <name evidence="11" type="ORF">M378DRAFT_641490</name>
</gene>
<dbReference type="InParanoid" id="A0A0C2X5K0"/>
<evidence type="ECO:0000313" key="12">
    <source>
        <dbReference type="Proteomes" id="UP000054549"/>
    </source>
</evidence>
<dbReference type="InterPro" id="IPR007867">
    <property type="entry name" value="GMC_OxRtase_C"/>
</dbReference>
<reference evidence="11 12" key="1">
    <citation type="submission" date="2014-04" db="EMBL/GenBank/DDBJ databases">
        <title>Evolutionary Origins and Diversification of the Mycorrhizal Mutualists.</title>
        <authorList>
            <consortium name="DOE Joint Genome Institute"/>
            <consortium name="Mycorrhizal Genomics Consortium"/>
            <person name="Kohler A."/>
            <person name="Kuo A."/>
            <person name="Nagy L.G."/>
            <person name="Floudas D."/>
            <person name="Copeland A."/>
            <person name="Barry K.W."/>
            <person name="Cichocki N."/>
            <person name="Veneault-Fourrey C."/>
            <person name="LaButti K."/>
            <person name="Lindquist E.A."/>
            <person name="Lipzen A."/>
            <person name="Lundell T."/>
            <person name="Morin E."/>
            <person name="Murat C."/>
            <person name="Riley R."/>
            <person name="Ohm R."/>
            <person name="Sun H."/>
            <person name="Tunlid A."/>
            <person name="Henrissat B."/>
            <person name="Grigoriev I.V."/>
            <person name="Hibbett D.S."/>
            <person name="Martin F."/>
        </authorList>
    </citation>
    <scope>NUCLEOTIDE SEQUENCE [LARGE SCALE GENOMIC DNA]</scope>
    <source>
        <strain evidence="11 12">Koide BX008</strain>
    </source>
</reference>
<comment type="cofactor">
    <cofactor evidence="1 9">
        <name>FAD</name>
        <dbReference type="ChEBI" id="CHEBI:57692"/>
    </cofactor>
</comment>
<evidence type="ECO:0000313" key="11">
    <source>
        <dbReference type="EMBL" id="KIL63993.1"/>
    </source>
</evidence>
<evidence type="ECO:0000256" key="5">
    <source>
        <dbReference type="ARBA" id="ARBA00022827"/>
    </source>
</evidence>
<dbReference type="OrthoDB" id="269227at2759"/>
<protein>
    <submittedName>
        <fullName evidence="11">GMC oxidoreductase</fullName>
    </submittedName>
</protein>
<feature type="binding site" evidence="9">
    <location>
        <position position="235"/>
    </location>
    <ligand>
        <name>FAD</name>
        <dbReference type="ChEBI" id="CHEBI:57692"/>
    </ligand>
</feature>
<dbReference type="InterPro" id="IPR036188">
    <property type="entry name" value="FAD/NAD-bd_sf"/>
</dbReference>
<proteinExistence type="inferred from homology"/>
<dbReference type="Proteomes" id="UP000054549">
    <property type="component" value="Unassembled WGS sequence"/>
</dbReference>
<evidence type="ECO:0000256" key="1">
    <source>
        <dbReference type="ARBA" id="ARBA00001974"/>
    </source>
</evidence>
<feature type="domain" description="Glucose-methanol-choline oxidoreductase N-terminal" evidence="10">
    <location>
        <begin position="276"/>
        <end position="290"/>
    </location>
</feature>
<dbReference type="STRING" id="946122.A0A0C2X5K0"/>
<dbReference type="PANTHER" id="PTHR11552">
    <property type="entry name" value="GLUCOSE-METHANOL-CHOLINE GMC OXIDOREDUCTASE"/>
    <property type="match status" value="1"/>
</dbReference>
<dbReference type="SUPFAM" id="SSF51905">
    <property type="entry name" value="FAD/NAD(P)-binding domain"/>
    <property type="match status" value="1"/>
</dbReference>
<name>A0A0C2X5K0_AMAMK</name>
<keyword evidence="6" id="KW-0560">Oxidoreductase</keyword>
<feature type="active site" description="Proton donor" evidence="8">
    <location>
        <position position="526"/>
    </location>
</feature>
<dbReference type="Gene3D" id="3.30.560.10">
    <property type="entry name" value="Glucose Oxidase, domain 3"/>
    <property type="match status" value="1"/>
</dbReference>
<keyword evidence="12" id="KW-1185">Reference proteome</keyword>
<dbReference type="GO" id="GO:0050660">
    <property type="term" value="F:flavin adenine dinucleotide binding"/>
    <property type="evidence" value="ECO:0007669"/>
    <property type="project" value="InterPro"/>
</dbReference>
<dbReference type="HOGENOM" id="CLU_002865_6_0_1"/>
<dbReference type="GO" id="GO:0016614">
    <property type="term" value="F:oxidoreductase activity, acting on CH-OH group of donors"/>
    <property type="evidence" value="ECO:0007669"/>
    <property type="project" value="InterPro"/>
</dbReference>
<dbReference type="PANTHER" id="PTHR11552:SF201">
    <property type="entry name" value="GLUCOSE-METHANOL-CHOLINE OXIDOREDUCTASE N-TERMINAL DOMAIN-CONTAINING PROTEIN"/>
    <property type="match status" value="1"/>
</dbReference>
<evidence type="ECO:0000256" key="8">
    <source>
        <dbReference type="PIRSR" id="PIRSR000137-1"/>
    </source>
</evidence>
<dbReference type="PIRSF" id="PIRSF000137">
    <property type="entry name" value="Alcohol_oxidase"/>
    <property type="match status" value="1"/>
</dbReference>
<keyword evidence="7" id="KW-0325">Glycoprotein</keyword>
<evidence type="ECO:0000256" key="9">
    <source>
        <dbReference type="PIRSR" id="PIRSR000137-2"/>
    </source>
</evidence>
<accession>A0A0C2X5K0</accession>
<sequence length="587" mass="63358">MSSAGAFDYVIIGGGTAGLVVAARLSENPDISVCVVEAGKDHSTNVDTMVPGFAMKNMGNPELDWTFFSSPQPHLNGRQIVLPRGKGLGGSSILNIMGISRGNAKEYDAFEALGSPGWNWQSLLQYFKKSETFTASPQELSELDITPNPNVHGSEGPLQVSVPRWVSDTIQPFRSALESLGILRNPDSLSGENSGVSGAYQSIHPTEVVRSSSASAYYQPNKGRPNLHVITGAHVTRVLFDGEKRDNKLVVSGAEYTQGGNTFTVSAKKEVVVCGGTFQTPQILELSGVGSKSVLESKGITCLNDLPGVGQNLQDHFWVPFTKEMDDKIDSFEVIMTDPARAGQEWMLYQELKRGMLSSFPSPSFAYVPVSTFTDEDSCAKNVDSLSLSLGPSESKTIQKQKEWVKSNVPHLEFAPFPGCLPAPGAVPKPGKHYYSFFVCLLHPFSRGSVHVGSADPLAAPVIENTALDNEVDMNMMVDAVKFIRKVAETSELGAIGRSELLPGVEVQTDDQIREWIKNSVQTMFHPIGTASMLPREDGGVVDPTLKVYGTDNLRVVDASVIPIHISAHTQATVYAIAEKAADIIKA</sequence>
<dbReference type="InterPro" id="IPR000172">
    <property type="entry name" value="GMC_OxRdtase_N"/>
</dbReference>
<evidence type="ECO:0000259" key="10">
    <source>
        <dbReference type="PROSITE" id="PS00624"/>
    </source>
</evidence>
<dbReference type="SUPFAM" id="SSF54373">
    <property type="entry name" value="FAD-linked reductases, C-terminal domain"/>
    <property type="match status" value="1"/>
</dbReference>
<evidence type="ECO:0000256" key="6">
    <source>
        <dbReference type="ARBA" id="ARBA00023002"/>
    </source>
</evidence>
<organism evidence="11 12">
    <name type="scientific">Amanita muscaria (strain Koide BX008)</name>
    <dbReference type="NCBI Taxonomy" id="946122"/>
    <lineage>
        <taxon>Eukaryota</taxon>
        <taxon>Fungi</taxon>
        <taxon>Dikarya</taxon>
        <taxon>Basidiomycota</taxon>
        <taxon>Agaricomycotina</taxon>
        <taxon>Agaricomycetes</taxon>
        <taxon>Agaricomycetidae</taxon>
        <taxon>Agaricales</taxon>
        <taxon>Pluteineae</taxon>
        <taxon>Amanitaceae</taxon>
        <taxon>Amanita</taxon>
    </lineage>
</organism>
<dbReference type="Gene3D" id="3.50.50.60">
    <property type="entry name" value="FAD/NAD(P)-binding domain"/>
    <property type="match status" value="1"/>
</dbReference>
<dbReference type="EMBL" id="KN818253">
    <property type="protein sequence ID" value="KIL63993.1"/>
    <property type="molecule type" value="Genomic_DNA"/>
</dbReference>
<evidence type="ECO:0000256" key="3">
    <source>
        <dbReference type="ARBA" id="ARBA00022630"/>
    </source>
</evidence>
<comment type="similarity">
    <text evidence="2">Belongs to the GMC oxidoreductase family.</text>
</comment>
<dbReference type="Pfam" id="PF00732">
    <property type="entry name" value="GMC_oxred_N"/>
    <property type="match status" value="1"/>
</dbReference>
<dbReference type="AlphaFoldDB" id="A0A0C2X5K0"/>
<dbReference type="InterPro" id="IPR012132">
    <property type="entry name" value="GMC_OxRdtase"/>
</dbReference>
<keyword evidence="5 9" id="KW-0274">FAD</keyword>
<evidence type="ECO:0000256" key="4">
    <source>
        <dbReference type="ARBA" id="ARBA00022729"/>
    </source>
</evidence>
<keyword evidence="4" id="KW-0732">Signal</keyword>
<dbReference type="Pfam" id="PF05199">
    <property type="entry name" value="GMC_oxred_C"/>
    <property type="match status" value="1"/>
</dbReference>